<name>A0A368XH55_9BACI</name>
<reference evidence="2 3" key="1">
    <citation type="submission" date="2018-07" db="EMBL/GenBank/DDBJ databases">
        <title>Genomic Encyclopedia of Type Strains, Phase IV (KMG-IV): sequencing the most valuable type-strain genomes for metagenomic binning, comparative biology and taxonomic classification.</title>
        <authorList>
            <person name="Goeker M."/>
        </authorList>
    </citation>
    <scope>NUCLEOTIDE SEQUENCE [LARGE SCALE GENOMIC DNA]</scope>
    <source>
        <strain evidence="2 3">DSM 27696</strain>
    </source>
</reference>
<dbReference type="GO" id="GO:0006412">
    <property type="term" value="P:translation"/>
    <property type="evidence" value="ECO:0007669"/>
    <property type="project" value="TreeGrafter"/>
</dbReference>
<dbReference type="AlphaFoldDB" id="A0A368XH55"/>
<feature type="domain" description="S1 motif" evidence="1">
    <location>
        <begin position="8"/>
        <end position="77"/>
    </location>
</feature>
<dbReference type="GO" id="GO:0005737">
    <property type="term" value="C:cytoplasm"/>
    <property type="evidence" value="ECO:0007669"/>
    <property type="project" value="UniProtKB-ARBA"/>
</dbReference>
<dbReference type="PANTHER" id="PTHR10724:SF10">
    <property type="entry name" value="S1 RNA-BINDING DOMAIN-CONTAINING PROTEIN 1"/>
    <property type="match status" value="1"/>
</dbReference>
<dbReference type="NCBIfam" id="NF005973">
    <property type="entry name" value="PRK08059.1"/>
    <property type="match status" value="1"/>
</dbReference>
<dbReference type="OrthoDB" id="9810507at2"/>
<dbReference type="GO" id="GO:0003729">
    <property type="term" value="F:mRNA binding"/>
    <property type="evidence" value="ECO:0007669"/>
    <property type="project" value="TreeGrafter"/>
</dbReference>
<evidence type="ECO:0000313" key="3">
    <source>
        <dbReference type="Proteomes" id="UP000252585"/>
    </source>
</evidence>
<evidence type="ECO:0000259" key="1">
    <source>
        <dbReference type="PROSITE" id="PS50126"/>
    </source>
</evidence>
<organism evidence="2 3">
    <name type="scientific">Saliterribacillus persicus</name>
    <dbReference type="NCBI Taxonomy" id="930114"/>
    <lineage>
        <taxon>Bacteria</taxon>
        <taxon>Bacillati</taxon>
        <taxon>Bacillota</taxon>
        <taxon>Bacilli</taxon>
        <taxon>Bacillales</taxon>
        <taxon>Bacillaceae</taxon>
        <taxon>Saliterribacillus</taxon>
    </lineage>
</organism>
<dbReference type="Proteomes" id="UP000252585">
    <property type="component" value="Unassembled WGS sequence"/>
</dbReference>
<comment type="caution">
    <text evidence="2">The sequence shown here is derived from an EMBL/GenBank/DDBJ whole genome shotgun (WGS) entry which is preliminary data.</text>
</comment>
<evidence type="ECO:0000313" key="2">
    <source>
        <dbReference type="EMBL" id="RCW66929.1"/>
    </source>
</evidence>
<keyword evidence="3" id="KW-1185">Reference proteome</keyword>
<dbReference type="SUPFAM" id="SSF50249">
    <property type="entry name" value="Nucleic acid-binding proteins"/>
    <property type="match status" value="1"/>
</dbReference>
<dbReference type="InterPro" id="IPR003029">
    <property type="entry name" value="S1_domain"/>
</dbReference>
<dbReference type="GO" id="GO:0003735">
    <property type="term" value="F:structural constituent of ribosome"/>
    <property type="evidence" value="ECO:0007669"/>
    <property type="project" value="TreeGrafter"/>
</dbReference>
<dbReference type="Gene3D" id="2.40.50.140">
    <property type="entry name" value="Nucleic acid-binding proteins"/>
    <property type="match status" value="1"/>
</dbReference>
<dbReference type="NCBIfam" id="NF040579">
    <property type="entry name" value="S1_dom_CvfD"/>
    <property type="match status" value="1"/>
</dbReference>
<gene>
    <name evidence="2" type="ORF">DFR57_10825</name>
</gene>
<dbReference type="InterPro" id="IPR012340">
    <property type="entry name" value="NA-bd_OB-fold"/>
</dbReference>
<proteinExistence type="predicted"/>
<dbReference type="Pfam" id="PF00575">
    <property type="entry name" value="S1"/>
    <property type="match status" value="1"/>
</dbReference>
<dbReference type="PROSITE" id="PS50126">
    <property type="entry name" value="S1"/>
    <property type="match status" value="1"/>
</dbReference>
<dbReference type="RefSeq" id="WP_114353081.1">
    <property type="nucleotide sequence ID" value="NZ_QPJJ01000008.1"/>
</dbReference>
<accession>A0A368XH55</accession>
<protein>
    <submittedName>
        <fullName evidence="2">General stress protein 13</fullName>
    </submittedName>
</protein>
<dbReference type="FunFam" id="2.40.50.140:FF:000051">
    <property type="entry name" value="RNA-binding transcriptional accessory protein"/>
    <property type="match status" value="1"/>
</dbReference>
<dbReference type="InterPro" id="IPR050437">
    <property type="entry name" value="Ribos_protein_bS1-like"/>
</dbReference>
<dbReference type="PANTHER" id="PTHR10724">
    <property type="entry name" value="30S RIBOSOMAL PROTEIN S1"/>
    <property type="match status" value="1"/>
</dbReference>
<dbReference type="SMART" id="SM00316">
    <property type="entry name" value="S1"/>
    <property type="match status" value="1"/>
</dbReference>
<dbReference type="EMBL" id="QPJJ01000008">
    <property type="protein sequence ID" value="RCW66929.1"/>
    <property type="molecule type" value="Genomic_DNA"/>
</dbReference>
<sequence>MAEKYSVGQVVEGKVTGVQTYGAFVALDEEVQGLVHISEITDGFVKDINDFVTSGDQVKVKIIEMDEISGKYSLSMKALNENAQSKKTEKKQVLQDEKDGFNTLKEKLGDWIKQSEQSGNQKK</sequence>